<feature type="region of interest" description="Disordered" evidence="2">
    <location>
        <begin position="128"/>
        <end position="172"/>
    </location>
</feature>
<proteinExistence type="predicted"/>
<feature type="compositionally biased region" description="Low complexity" evidence="2">
    <location>
        <begin position="147"/>
        <end position="160"/>
    </location>
</feature>
<name>A0A0N4XC96_NIPBR</name>
<evidence type="ECO:0000313" key="4">
    <source>
        <dbReference type="Proteomes" id="UP000271162"/>
    </source>
</evidence>
<organism evidence="5">
    <name type="scientific">Nippostrongylus brasiliensis</name>
    <name type="common">Rat hookworm</name>
    <dbReference type="NCBI Taxonomy" id="27835"/>
    <lineage>
        <taxon>Eukaryota</taxon>
        <taxon>Metazoa</taxon>
        <taxon>Ecdysozoa</taxon>
        <taxon>Nematoda</taxon>
        <taxon>Chromadorea</taxon>
        <taxon>Rhabditida</taxon>
        <taxon>Rhabditina</taxon>
        <taxon>Rhabditomorpha</taxon>
        <taxon>Strongyloidea</taxon>
        <taxon>Heligmosomidae</taxon>
        <taxon>Nippostrongylus</taxon>
    </lineage>
</organism>
<evidence type="ECO:0000256" key="2">
    <source>
        <dbReference type="SAM" id="MobiDB-lite"/>
    </source>
</evidence>
<dbReference type="Proteomes" id="UP000271162">
    <property type="component" value="Unassembled WGS sequence"/>
</dbReference>
<evidence type="ECO:0000256" key="1">
    <source>
        <dbReference type="SAM" id="Coils"/>
    </source>
</evidence>
<reference evidence="3 4" key="2">
    <citation type="submission" date="2018-11" db="EMBL/GenBank/DDBJ databases">
        <authorList>
            <consortium name="Pathogen Informatics"/>
        </authorList>
    </citation>
    <scope>NUCLEOTIDE SEQUENCE [LARGE SCALE GENOMIC DNA]</scope>
</reference>
<gene>
    <name evidence="3" type="ORF">NBR_LOCUS60</name>
</gene>
<evidence type="ECO:0000313" key="3">
    <source>
        <dbReference type="EMBL" id="VDL61884.1"/>
    </source>
</evidence>
<evidence type="ECO:0000313" key="5">
    <source>
        <dbReference type="WBParaSite" id="NBR_0000005901-mRNA-1"/>
    </source>
</evidence>
<protein>
    <submittedName>
        <fullName evidence="5">CCDC50_N domain-containing protein</fullName>
    </submittedName>
</protein>
<keyword evidence="1" id="KW-0175">Coiled coil</keyword>
<keyword evidence="4" id="KW-1185">Reference proteome</keyword>
<accession>A0A0N4XC96</accession>
<dbReference type="EMBL" id="UYSL01000010">
    <property type="protein sequence ID" value="VDL61884.1"/>
    <property type="molecule type" value="Genomic_DNA"/>
</dbReference>
<sequence length="220" mass="26578">MPAKRKPQTSRYNSTIRRLGQQYPNHATKKSLCIAMEDMEVYLNDAQQQDHQREEQTNYENQLLHDQINRLRTQQRLQEDALEVENSRDHWQLRAQERSDENATLRRQVNQLERTQCDLEQQVQQLQRQLEQRRAQSLPRRDLPRNQPADGQDQRQQQPPIVRGAPQNHDERLREIRRTIRSMRRQIRQLEDLVNVFRNEFFVSITRTFIRRCSACSAER</sequence>
<feature type="coiled-coil region" evidence="1">
    <location>
        <begin position="173"/>
        <end position="200"/>
    </location>
</feature>
<feature type="compositionally biased region" description="Basic and acidic residues" evidence="2">
    <location>
        <begin position="130"/>
        <end position="144"/>
    </location>
</feature>
<dbReference type="AlphaFoldDB" id="A0A0N4XC96"/>
<reference evidence="5" key="1">
    <citation type="submission" date="2017-02" db="UniProtKB">
        <authorList>
            <consortium name="WormBaseParasite"/>
        </authorList>
    </citation>
    <scope>IDENTIFICATION</scope>
</reference>
<dbReference type="WBParaSite" id="NBR_0000005901-mRNA-1">
    <property type="protein sequence ID" value="NBR_0000005901-mRNA-1"/>
    <property type="gene ID" value="NBR_0000005901"/>
</dbReference>